<dbReference type="RefSeq" id="XP_013781280.1">
    <property type="nucleotide sequence ID" value="XM_013925826.2"/>
</dbReference>
<feature type="region of interest" description="Disordered" evidence="3">
    <location>
        <begin position="488"/>
        <end position="517"/>
    </location>
</feature>
<dbReference type="InterPro" id="IPR034203">
    <property type="entry name" value="RBM45_RRM1"/>
</dbReference>
<dbReference type="Proteomes" id="UP000694941">
    <property type="component" value="Unplaced"/>
</dbReference>
<accession>A0ABM1BG13</accession>
<dbReference type="InterPro" id="IPR052462">
    <property type="entry name" value="SLIRP/GR-RBP-like"/>
</dbReference>
<sequence>MANYSGYWRGYNGGYGDNISNFRSSDKDKRDRHDGAPPHSRLFILCDKQTTEEEIREAFEKFGNIEDIWVVKDRATNKPKGVTYVRFSKTSEAALAMETMDGQRLRKYHMPMKVRIAHNREDGSRKEPNEEERVLRLFVMVPKTYTEDDLKKDFEQYGELDRVNIVRDHSTGESKGFGYVKYLKMSSAANAFENCPKTFKAKFADPKPSSHSQRDRNVPQGMGAWGFDGSQGAPPPPPPQTGPLMRQYPGMLNTGYDNTPRIPTKSDDMLRVNVAVPQTASYEQLYHLFDLIPGLERCDVNVGLASLKFNNSEAATWARQKICRIEYPPGFLLQIIDIPSGGGMKADPALASAPAGQLTNHIASLMEKISEATNVLKNVGFHVNNSAGIAQTNGNSMQEPGGLPPPQPMAKPGSEMKERLFIVMPDRLPTKMLENLFCRFGNLMEIYLLPGKNCGFAKFSDKQSALQAMQTLHGFEIAGGRIRIDIANPEKGDRDKKRSLQQDDGDTFTKQSRNDSA</sequence>
<evidence type="ECO:0000256" key="2">
    <source>
        <dbReference type="PROSITE-ProRule" id="PRU00176"/>
    </source>
</evidence>
<dbReference type="PROSITE" id="PS50102">
    <property type="entry name" value="RRM"/>
    <property type="match status" value="3"/>
</dbReference>
<keyword evidence="5" id="KW-1185">Reference proteome</keyword>
<dbReference type="PANTHER" id="PTHR48027">
    <property type="entry name" value="HETEROGENEOUS NUCLEAR RIBONUCLEOPROTEIN 87F-RELATED"/>
    <property type="match status" value="1"/>
</dbReference>
<keyword evidence="1 2" id="KW-0694">RNA-binding</keyword>
<evidence type="ECO:0000256" key="1">
    <source>
        <dbReference type="ARBA" id="ARBA00022884"/>
    </source>
</evidence>
<dbReference type="InterPro" id="IPR035979">
    <property type="entry name" value="RBD_domain_sf"/>
</dbReference>
<evidence type="ECO:0000313" key="6">
    <source>
        <dbReference type="RefSeq" id="XP_013781280.1"/>
    </source>
</evidence>
<organism evidence="5 6">
    <name type="scientific">Limulus polyphemus</name>
    <name type="common">Atlantic horseshoe crab</name>
    <dbReference type="NCBI Taxonomy" id="6850"/>
    <lineage>
        <taxon>Eukaryota</taxon>
        <taxon>Metazoa</taxon>
        <taxon>Ecdysozoa</taxon>
        <taxon>Arthropoda</taxon>
        <taxon>Chelicerata</taxon>
        <taxon>Merostomata</taxon>
        <taxon>Xiphosura</taxon>
        <taxon>Limulidae</taxon>
        <taxon>Limulus</taxon>
    </lineage>
</organism>
<gene>
    <name evidence="6" type="primary">LOC106465592</name>
</gene>
<protein>
    <submittedName>
        <fullName evidence="6">RNA-binding protein 45-like</fullName>
    </submittedName>
</protein>
<feature type="compositionally biased region" description="Basic and acidic residues" evidence="3">
    <location>
        <begin position="488"/>
        <end position="501"/>
    </location>
</feature>
<name>A0ABM1BG13_LIMPO</name>
<dbReference type="GeneID" id="106465592"/>
<dbReference type="Gene3D" id="3.30.70.330">
    <property type="match status" value="3"/>
</dbReference>
<dbReference type="SMART" id="SM00360">
    <property type="entry name" value="RRM"/>
    <property type="match status" value="3"/>
</dbReference>
<feature type="domain" description="RRM" evidence="4">
    <location>
        <begin position="141"/>
        <end position="206"/>
    </location>
</feature>
<feature type="domain" description="RRM" evidence="4">
    <location>
        <begin position="40"/>
        <end position="119"/>
    </location>
</feature>
<dbReference type="InterPro" id="IPR012677">
    <property type="entry name" value="Nucleotide-bd_a/b_plait_sf"/>
</dbReference>
<proteinExistence type="predicted"/>
<feature type="region of interest" description="Disordered" evidence="3">
    <location>
        <begin position="203"/>
        <end position="239"/>
    </location>
</feature>
<evidence type="ECO:0000256" key="3">
    <source>
        <dbReference type="SAM" id="MobiDB-lite"/>
    </source>
</evidence>
<dbReference type="InterPro" id="IPR000504">
    <property type="entry name" value="RRM_dom"/>
</dbReference>
<feature type="domain" description="RRM" evidence="4">
    <location>
        <begin position="418"/>
        <end position="489"/>
    </location>
</feature>
<dbReference type="SUPFAM" id="SSF54928">
    <property type="entry name" value="RNA-binding domain, RBD"/>
    <property type="match status" value="3"/>
</dbReference>
<dbReference type="CDD" id="cd12366">
    <property type="entry name" value="RRM1_RBM45"/>
    <property type="match status" value="1"/>
</dbReference>
<reference evidence="6" key="1">
    <citation type="submission" date="2025-08" db="UniProtKB">
        <authorList>
            <consortium name="RefSeq"/>
        </authorList>
    </citation>
    <scope>IDENTIFICATION</scope>
    <source>
        <tissue evidence="6">Muscle</tissue>
    </source>
</reference>
<evidence type="ECO:0000313" key="5">
    <source>
        <dbReference type="Proteomes" id="UP000694941"/>
    </source>
</evidence>
<evidence type="ECO:0000259" key="4">
    <source>
        <dbReference type="PROSITE" id="PS50102"/>
    </source>
</evidence>
<dbReference type="Pfam" id="PF00076">
    <property type="entry name" value="RRM_1"/>
    <property type="match status" value="3"/>
</dbReference>
<feature type="region of interest" description="Disordered" evidence="3">
    <location>
        <begin position="392"/>
        <end position="413"/>
    </location>
</feature>